<organism evidence="2 3">
    <name type="scientific">Loigolactobacillus coryniformis subsp. coryniformis KCTC 3167 = DSM 20001</name>
    <dbReference type="NCBI Taxonomy" id="913848"/>
    <lineage>
        <taxon>Bacteria</taxon>
        <taxon>Bacillati</taxon>
        <taxon>Bacillota</taxon>
        <taxon>Bacilli</taxon>
        <taxon>Lactobacillales</taxon>
        <taxon>Lactobacillaceae</taxon>
        <taxon>Loigolactobacillus</taxon>
    </lineage>
</organism>
<feature type="transmembrane region" description="Helical" evidence="1">
    <location>
        <begin position="58"/>
        <end position="77"/>
    </location>
</feature>
<accession>A0A0R1EZH1</accession>
<dbReference type="Proteomes" id="UP000051181">
    <property type="component" value="Unassembled WGS sequence"/>
</dbReference>
<comment type="caution">
    <text evidence="2">The sequence shown here is derived from an EMBL/GenBank/DDBJ whole genome shotgun (WGS) entry which is preliminary data.</text>
</comment>
<proteinExistence type="predicted"/>
<dbReference type="EMBL" id="AZCN01000061">
    <property type="protein sequence ID" value="KRK14939.1"/>
    <property type="molecule type" value="Genomic_DNA"/>
</dbReference>
<name>A0A0R1EZH1_9LACO</name>
<keyword evidence="1" id="KW-1133">Transmembrane helix</keyword>
<evidence type="ECO:0000256" key="1">
    <source>
        <dbReference type="SAM" id="Phobius"/>
    </source>
</evidence>
<dbReference type="RefSeq" id="WP_010011708.1">
    <property type="nucleotide sequence ID" value="NZ_AZCN01000061.1"/>
</dbReference>
<dbReference type="GeneID" id="65916398"/>
<evidence type="ECO:0000313" key="3">
    <source>
        <dbReference type="Proteomes" id="UP000051181"/>
    </source>
</evidence>
<gene>
    <name evidence="2" type="ORF">FD22_GL002014</name>
</gene>
<protein>
    <submittedName>
        <fullName evidence="2">Uncharacterized protein</fullName>
    </submittedName>
</protein>
<keyword evidence="1" id="KW-0472">Membrane</keyword>
<feature type="transmembrane region" description="Helical" evidence="1">
    <location>
        <begin position="6"/>
        <end position="22"/>
    </location>
</feature>
<dbReference type="AlphaFoldDB" id="A0A0R1EZH1"/>
<dbReference type="eggNOG" id="ENOG50303JM">
    <property type="taxonomic scope" value="Bacteria"/>
</dbReference>
<dbReference type="PATRIC" id="fig|913848.6.peg.2056"/>
<keyword evidence="1" id="KW-0812">Transmembrane</keyword>
<feature type="transmembrane region" description="Helical" evidence="1">
    <location>
        <begin position="34"/>
        <end position="52"/>
    </location>
</feature>
<reference evidence="2 3" key="1">
    <citation type="journal article" date="2015" name="Genome Announc.">
        <title>Expanding the biotechnology potential of lactobacilli through comparative genomics of 213 strains and associated genera.</title>
        <authorList>
            <person name="Sun Z."/>
            <person name="Harris H.M."/>
            <person name="McCann A."/>
            <person name="Guo C."/>
            <person name="Argimon S."/>
            <person name="Zhang W."/>
            <person name="Yang X."/>
            <person name="Jeffery I.B."/>
            <person name="Cooney J.C."/>
            <person name="Kagawa T.F."/>
            <person name="Liu W."/>
            <person name="Song Y."/>
            <person name="Salvetti E."/>
            <person name="Wrobel A."/>
            <person name="Rasinkangas P."/>
            <person name="Parkhill J."/>
            <person name="Rea M.C."/>
            <person name="O'Sullivan O."/>
            <person name="Ritari J."/>
            <person name="Douillard F.P."/>
            <person name="Paul Ross R."/>
            <person name="Yang R."/>
            <person name="Briner A.E."/>
            <person name="Felis G.E."/>
            <person name="de Vos W.M."/>
            <person name="Barrangou R."/>
            <person name="Klaenhammer T.R."/>
            <person name="Caufield P.W."/>
            <person name="Cui Y."/>
            <person name="Zhang H."/>
            <person name="O'Toole P.W."/>
        </authorList>
    </citation>
    <scope>NUCLEOTIDE SEQUENCE [LARGE SCALE GENOMIC DNA]</scope>
    <source>
        <strain evidence="2 3">DSM 20001</strain>
    </source>
</reference>
<sequence>MTIFWWILDLMVLASAAVSIYWQSQITLRAKYNYWSLGYGVVFGILLTTSMVNDWSYIVFTAAFILINIISGIGGLTPERVITNGIFYATAVRFTDLETITLIQQPMPGNRSRVIAVFRTKRNRRISLVFTQTMETLLTQLRKVMPNDVAVEVR</sequence>
<evidence type="ECO:0000313" key="2">
    <source>
        <dbReference type="EMBL" id="KRK14939.1"/>
    </source>
</evidence>